<gene>
    <name evidence="2" type="ORF">NE695_05100</name>
</gene>
<name>A0ABT1RX86_9FIRM</name>
<comment type="caution">
    <text evidence="2">The sequence shown here is derived from an EMBL/GenBank/DDBJ whole genome shotgun (WGS) entry which is preliminary data.</text>
</comment>
<feature type="region of interest" description="Disordered" evidence="1">
    <location>
        <begin position="52"/>
        <end position="83"/>
    </location>
</feature>
<dbReference type="EMBL" id="JANFZH010000008">
    <property type="protein sequence ID" value="MCQ4839291.1"/>
    <property type="molecule type" value="Genomic_DNA"/>
</dbReference>
<sequence>MQKKLLQFSKAFAILLSVFVCVWCAAVRFQSWAREEGTDALLLAAGMRVEETEKAEGRPQAPPSAKETARSQVEAEETDLGLPDDGIVPFHGEELPGVSATPDPGRASNTVEEILIDGGEQVGNFFVKDTSGSGVNLTEELKQDPAVSLKSNGEVEVLIYHTHTSEAYMPQFTGFYYTDMETRTQNQDRSVVAVGEEIKKALEAEGIGVVHDTTVNDALYNGSYSRSWEVLQNNLEKYPGIQVTIDVHRDSMTTEEGVKYKPTAVINGRKAAQIMFLAGSDANGDWGDFPDWRDNLHLALRVQQTASELYPELVRPLDFSDSKYNMNATKGSLLVEVGTEVNTASEARYSGKLVGEILAKTLKKQ</sequence>
<protein>
    <submittedName>
        <fullName evidence="2">Stage II sporulation protein P</fullName>
    </submittedName>
</protein>
<proteinExistence type="predicted"/>
<dbReference type="Proteomes" id="UP001524473">
    <property type="component" value="Unassembled WGS sequence"/>
</dbReference>
<dbReference type="InterPro" id="IPR010897">
    <property type="entry name" value="Spore_II_P"/>
</dbReference>
<keyword evidence="3" id="KW-1185">Reference proteome</keyword>
<accession>A0ABT1RX86</accession>
<evidence type="ECO:0000313" key="2">
    <source>
        <dbReference type="EMBL" id="MCQ4839291.1"/>
    </source>
</evidence>
<dbReference type="RefSeq" id="WP_066860061.1">
    <property type="nucleotide sequence ID" value="NZ_CABKVV010000009.1"/>
</dbReference>
<dbReference type="NCBIfam" id="TIGR02867">
    <property type="entry name" value="spore_II_P"/>
    <property type="match status" value="1"/>
</dbReference>
<dbReference type="Pfam" id="PF07454">
    <property type="entry name" value="SpoIIP"/>
    <property type="match status" value="1"/>
</dbReference>
<evidence type="ECO:0000256" key="1">
    <source>
        <dbReference type="SAM" id="MobiDB-lite"/>
    </source>
</evidence>
<evidence type="ECO:0000313" key="3">
    <source>
        <dbReference type="Proteomes" id="UP001524473"/>
    </source>
</evidence>
<reference evidence="2 3" key="1">
    <citation type="submission" date="2022-06" db="EMBL/GenBank/DDBJ databases">
        <title>Isolation of gut microbiota from human fecal samples.</title>
        <authorList>
            <person name="Pamer E.G."/>
            <person name="Barat B."/>
            <person name="Waligurski E."/>
            <person name="Medina S."/>
            <person name="Paddock L."/>
            <person name="Mostad J."/>
        </authorList>
    </citation>
    <scope>NUCLEOTIDE SEQUENCE [LARGE SCALE GENOMIC DNA]</scope>
    <source>
        <strain evidence="2 3">DFI.9.73</strain>
    </source>
</reference>
<organism evidence="2 3">
    <name type="scientific">Neglectibacter timonensis</name>
    <dbReference type="NCBI Taxonomy" id="1776382"/>
    <lineage>
        <taxon>Bacteria</taxon>
        <taxon>Bacillati</taxon>
        <taxon>Bacillota</taxon>
        <taxon>Clostridia</taxon>
        <taxon>Eubacteriales</taxon>
        <taxon>Oscillospiraceae</taxon>
        <taxon>Neglectibacter</taxon>
    </lineage>
</organism>
<dbReference type="GeneID" id="90531040"/>